<keyword evidence="3" id="KW-1185">Reference proteome</keyword>
<dbReference type="Pfam" id="PF23822">
    <property type="entry name" value="DUF7192"/>
    <property type="match status" value="1"/>
</dbReference>
<sequence length="257" mass="29512">MKIIRENFNSIQEMLKILNERKNNNVMIDEFSSQKKDSPDWYGTNSYEEAEELITNGYIEILDKIKAGIKFDASENSKIVPENNVFGYIPNVPNAMMNLPKSMIYAKRIPRKINTVDLVYCPVGAAFTEPQEFIDNGIKVLNVINSLEKNNIRVSLKVALKCSECGNEVTLATVTLKNFKEKLNLQKICFPIAHPSMLRRFGFKWLETTPELTNPLWTGGYGRTTTNYPETKKIIFGLTDIENLNEEQIISRFIKRM</sequence>
<dbReference type="InterPro" id="IPR055616">
    <property type="entry name" value="DUF7192"/>
</dbReference>
<dbReference type="EMBL" id="FWWR01000009">
    <property type="protein sequence ID" value="SMB86587.1"/>
    <property type="molecule type" value="Genomic_DNA"/>
</dbReference>
<feature type="domain" description="DUF7192" evidence="1">
    <location>
        <begin position="3"/>
        <end position="241"/>
    </location>
</feature>
<organism evidence="2 3">
    <name type="scientific">Peptoniphilus asaccharolyticus DSM 20463</name>
    <dbReference type="NCBI Taxonomy" id="573058"/>
    <lineage>
        <taxon>Bacteria</taxon>
        <taxon>Bacillati</taxon>
        <taxon>Bacillota</taxon>
        <taxon>Tissierellia</taxon>
        <taxon>Tissierellales</taxon>
        <taxon>Peptoniphilaceae</taxon>
        <taxon>Peptoniphilus</taxon>
    </lineage>
</organism>
<evidence type="ECO:0000313" key="3">
    <source>
        <dbReference type="Proteomes" id="UP000192368"/>
    </source>
</evidence>
<evidence type="ECO:0000259" key="1">
    <source>
        <dbReference type="Pfam" id="PF23822"/>
    </source>
</evidence>
<dbReference type="AlphaFoldDB" id="A0A1W1UZP6"/>
<dbReference type="Proteomes" id="UP000192368">
    <property type="component" value="Unassembled WGS sequence"/>
</dbReference>
<protein>
    <recommendedName>
        <fullName evidence="1">DUF7192 domain-containing protein</fullName>
    </recommendedName>
</protein>
<evidence type="ECO:0000313" key="2">
    <source>
        <dbReference type="EMBL" id="SMB86587.1"/>
    </source>
</evidence>
<gene>
    <name evidence="2" type="ORF">SAMN00017477_0917</name>
</gene>
<dbReference type="RefSeq" id="WP_084230554.1">
    <property type="nucleotide sequence ID" value="NZ_FWWR01000009.1"/>
</dbReference>
<reference evidence="3" key="1">
    <citation type="submission" date="2017-04" db="EMBL/GenBank/DDBJ databases">
        <authorList>
            <person name="Varghese N."/>
            <person name="Submissions S."/>
        </authorList>
    </citation>
    <scope>NUCLEOTIDE SEQUENCE [LARGE SCALE GENOMIC DNA]</scope>
    <source>
        <strain evidence="3">DSM 20463</strain>
    </source>
</reference>
<accession>A0A1W1UZP6</accession>
<proteinExistence type="predicted"/>
<name>A0A1W1UZP6_PEPAS</name>
<dbReference type="STRING" id="573058.SAMN00017477_0917"/>